<evidence type="ECO:0000256" key="4">
    <source>
        <dbReference type="ARBA" id="ARBA00022884"/>
    </source>
</evidence>
<evidence type="ECO:0000256" key="2">
    <source>
        <dbReference type="ARBA" id="ARBA00020484"/>
    </source>
</evidence>
<feature type="binding site" evidence="6">
    <location>
        <begin position="15"/>
        <end position="22"/>
    </location>
    <ligand>
        <name>GTP</name>
        <dbReference type="ChEBI" id="CHEBI:37565"/>
    </ligand>
</feature>
<dbReference type="NCBIfam" id="TIGR00231">
    <property type="entry name" value="small_GTP"/>
    <property type="match status" value="1"/>
</dbReference>
<dbReference type="NCBIfam" id="TIGR00436">
    <property type="entry name" value="era"/>
    <property type="match status" value="1"/>
</dbReference>
<organism evidence="11 12">
    <name type="scientific">Microvenator marinus</name>
    <dbReference type="NCBI Taxonomy" id="2600177"/>
    <lineage>
        <taxon>Bacteria</taxon>
        <taxon>Deltaproteobacteria</taxon>
        <taxon>Bradymonadales</taxon>
        <taxon>Microvenatoraceae</taxon>
        <taxon>Microvenator</taxon>
    </lineage>
</organism>
<dbReference type="GO" id="GO:0070181">
    <property type="term" value="F:small ribosomal subunit rRNA binding"/>
    <property type="evidence" value="ECO:0007669"/>
    <property type="project" value="UniProtKB-UniRule"/>
</dbReference>
<evidence type="ECO:0000256" key="3">
    <source>
        <dbReference type="ARBA" id="ARBA00022741"/>
    </source>
</evidence>
<dbReference type="PANTHER" id="PTHR42698:SF1">
    <property type="entry name" value="GTPASE ERA, MITOCHONDRIAL"/>
    <property type="match status" value="1"/>
</dbReference>
<comment type="similarity">
    <text evidence="1 6 7 8">Belongs to the TRAFAC class TrmE-Era-EngA-EngB-Septin-like GTPase superfamily. Era GTPase family.</text>
</comment>
<dbReference type="AlphaFoldDB" id="A0A5B8XR25"/>
<evidence type="ECO:0000256" key="8">
    <source>
        <dbReference type="RuleBase" id="RU003761"/>
    </source>
</evidence>
<dbReference type="GO" id="GO:0043024">
    <property type="term" value="F:ribosomal small subunit binding"/>
    <property type="evidence" value="ECO:0007669"/>
    <property type="project" value="TreeGrafter"/>
</dbReference>
<comment type="function">
    <text evidence="6">An essential GTPase that binds both GDP and GTP, with rapid nucleotide exchange. Plays a role in 16S rRNA processing and 30S ribosomal subunit biogenesis and possibly also in cell cycle regulation and energy metabolism.</text>
</comment>
<dbReference type="Gene3D" id="3.40.50.300">
    <property type="entry name" value="P-loop containing nucleotide triphosphate hydrolases"/>
    <property type="match status" value="1"/>
</dbReference>
<evidence type="ECO:0000313" key="11">
    <source>
        <dbReference type="EMBL" id="QED26176.1"/>
    </source>
</evidence>
<evidence type="ECO:0000256" key="5">
    <source>
        <dbReference type="ARBA" id="ARBA00023134"/>
    </source>
</evidence>
<gene>
    <name evidence="6" type="primary">era</name>
    <name evidence="11" type="ORF">FRD01_02655</name>
</gene>
<protein>
    <recommendedName>
        <fullName evidence="2 6">GTPase Era</fullName>
    </recommendedName>
</protein>
<dbReference type="InterPro" id="IPR030388">
    <property type="entry name" value="G_ERA_dom"/>
</dbReference>
<feature type="binding site" evidence="6">
    <location>
        <begin position="135"/>
        <end position="138"/>
    </location>
    <ligand>
        <name>GTP</name>
        <dbReference type="ChEBI" id="CHEBI:37565"/>
    </ligand>
</feature>
<keyword evidence="6" id="KW-1003">Cell membrane</keyword>
<dbReference type="SUPFAM" id="SSF54814">
    <property type="entry name" value="Prokaryotic type KH domain (KH-domain type II)"/>
    <property type="match status" value="1"/>
</dbReference>
<dbReference type="Gene3D" id="3.30.300.20">
    <property type="match status" value="1"/>
</dbReference>
<keyword evidence="6" id="KW-0690">Ribosome biogenesis</keyword>
<dbReference type="InterPro" id="IPR015946">
    <property type="entry name" value="KH_dom-like_a/b"/>
</dbReference>
<feature type="domain" description="KH type-2" evidence="9">
    <location>
        <begin position="209"/>
        <end position="295"/>
    </location>
</feature>
<reference evidence="11 12" key="1">
    <citation type="submission" date="2019-08" db="EMBL/GenBank/DDBJ databases">
        <authorList>
            <person name="Liang Q."/>
        </authorList>
    </citation>
    <scope>NUCLEOTIDE SEQUENCE [LARGE SCALE GENOMIC DNA]</scope>
    <source>
        <strain evidence="11 12">V1718</strain>
    </source>
</reference>
<dbReference type="GO" id="GO:0000028">
    <property type="term" value="P:ribosomal small subunit assembly"/>
    <property type="evidence" value="ECO:0007669"/>
    <property type="project" value="TreeGrafter"/>
</dbReference>
<dbReference type="Pfam" id="PF01926">
    <property type="entry name" value="MMR_HSR1"/>
    <property type="match status" value="1"/>
</dbReference>
<keyword evidence="12" id="KW-1185">Reference proteome</keyword>
<dbReference type="InterPro" id="IPR004044">
    <property type="entry name" value="KH_dom_type_2"/>
</dbReference>
<keyword evidence="6" id="KW-0699">rRNA-binding</keyword>
<feature type="region of interest" description="G1" evidence="7">
    <location>
        <begin position="15"/>
        <end position="22"/>
    </location>
</feature>
<dbReference type="OrthoDB" id="9805918at2"/>
<feature type="region of interest" description="G5" evidence="7">
    <location>
        <begin position="165"/>
        <end position="167"/>
    </location>
</feature>
<dbReference type="InterPro" id="IPR027417">
    <property type="entry name" value="P-loop_NTPase"/>
</dbReference>
<evidence type="ECO:0000256" key="6">
    <source>
        <dbReference type="HAMAP-Rule" id="MF_00367"/>
    </source>
</evidence>
<feature type="region of interest" description="G2" evidence="7">
    <location>
        <begin position="41"/>
        <end position="45"/>
    </location>
</feature>
<keyword evidence="6" id="KW-0963">Cytoplasm</keyword>
<evidence type="ECO:0000259" key="10">
    <source>
        <dbReference type="PROSITE" id="PS51713"/>
    </source>
</evidence>
<feature type="region of interest" description="G4" evidence="7">
    <location>
        <begin position="135"/>
        <end position="138"/>
    </location>
</feature>
<dbReference type="FunFam" id="3.30.300.20:FF:000003">
    <property type="entry name" value="GTPase Era"/>
    <property type="match status" value="1"/>
</dbReference>
<sequence>MTDNTFHSGFVALVGAPNAGKSTLMNHILGVKVAITTSKPQTTRNRILGVHTIENVGQIAFVDTPGLHRSKKRLNKALVQTALDAMQDVDAIAYVVDVAALANASEEGQERLREQEAVVLHALENVSAPVFLVLNKVDAVREREKILPIMEEFAKLREFIAMVPVSAKDGTQVDALVRDILGALPDQGMIFPPDMLTDQAERFIAAEFVRQEIMKLTSKEIPYSVAIEVDRFHDSPNGDVLEVSAVIHVERDSQKGIIIGNKGAKLKTIGINARKEMERFFGRKVFLETFVRVESEWSENPRSLNRFGYKS</sequence>
<name>A0A5B8XR25_9DELT</name>
<keyword evidence="4 6" id="KW-0694">RNA-binding</keyword>
<dbReference type="InterPro" id="IPR006073">
    <property type="entry name" value="GTP-bd"/>
</dbReference>
<dbReference type="HAMAP" id="MF_00367">
    <property type="entry name" value="GTPase_Era"/>
    <property type="match status" value="1"/>
</dbReference>
<comment type="subunit">
    <text evidence="6">Monomer.</text>
</comment>
<dbReference type="InterPro" id="IPR009019">
    <property type="entry name" value="KH_sf_prok-type"/>
</dbReference>
<dbReference type="KEGG" id="bbae:FRD01_02655"/>
<dbReference type="RefSeq" id="WP_146957393.1">
    <property type="nucleotide sequence ID" value="NZ_CP042467.1"/>
</dbReference>
<comment type="subcellular location">
    <subcellularLocation>
        <location evidence="6">Cytoplasm</location>
    </subcellularLocation>
    <subcellularLocation>
        <location evidence="6">Cell membrane</location>
        <topology evidence="6">Peripheral membrane protein</topology>
    </subcellularLocation>
</comment>
<evidence type="ECO:0000313" key="12">
    <source>
        <dbReference type="Proteomes" id="UP000321595"/>
    </source>
</evidence>
<dbReference type="CDD" id="cd22534">
    <property type="entry name" value="KH-II_Era"/>
    <property type="match status" value="1"/>
</dbReference>
<dbReference type="GO" id="GO:0003924">
    <property type="term" value="F:GTPase activity"/>
    <property type="evidence" value="ECO:0007669"/>
    <property type="project" value="UniProtKB-UniRule"/>
</dbReference>
<dbReference type="PANTHER" id="PTHR42698">
    <property type="entry name" value="GTPASE ERA"/>
    <property type="match status" value="1"/>
</dbReference>
<dbReference type="EMBL" id="CP042467">
    <property type="protein sequence ID" value="QED26176.1"/>
    <property type="molecule type" value="Genomic_DNA"/>
</dbReference>
<dbReference type="Pfam" id="PF07650">
    <property type="entry name" value="KH_2"/>
    <property type="match status" value="1"/>
</dbReference>
<keyword evidence="3 6" id="KW-0547">Nucleotide-binding</keyword>
<proteinExistence type="inferred from homology"/>
<feature type="region of interest" description="G3" evidence="7">
    <location>
        <begin position="63"/>
        <end position="66"/>
    </location>
</feature>
<evidence type="ECO:0000256" key="1">
    <source>
        <dbReference type="ARBA" id="ARBA00007921"/>
    </source>
</evidence>
<feature type="domain" description="Era-type G" evidence="10">
    <location>
        <begin position="7"/>
        <end position="186"/>
    </location>
</feature>
<dbReference type="GO" id="GO:0005829">
    <property type="term" value="C:cytosol"/>
    <property type="evidence" value="ECO:0007669"/>
    <property type="project" value="TreeGrafter"/>
</dbReference>
<dbReference type="NCBIfam" id="NF000908">
    <property type="entry name" value="PRK00089.1"/>
    <property type="match status" value="1"/>
</dbReference>
<evidence type="ECO:0000259" key="9">
    <source>
        <dbReference type="PROSITE" id="PS50823"/>
    </source>
</evidence>
<dbReference type="Proteomes" id="UP000321595">
    <property type="component" value="Chromosome"/>
</dbReference>
<evidence type="ECO:0000256" key="7">
    <source>
        <dbReference type="PROSITE-ProRule" id="PRU01050"/>
    </source>
</evidence>
<keyword evidence="6" id="KW-0472">Membrane</keyword>
<dbReference type="PROSITE" id="PS51713">
    <property type="entry name" value="G_ERA"/>
    <property type="match status" value="1"/>
</dbReference>
<accession>A0A5B8XR25</accession>
<dbReference type="GO" id="GO:0005886">
    <property type="term" value="C:plasma membrane"/>
    <property type="evidence" value="ECO:0007669"/>
    <property type="project" value="UniProtKB-SubCell"/>
</dbReference>
<dbReference type="GO" id="GO:0005525">
    <property type="term" value="F:GTP binding"/>
    <property type="evidence" value="ECO:0007669"/>
    <property type="project" value="UniProtKB-UniRule"/>
</dbReference>
<dbReference type="PROSITE" id="PS50823">
    <property type="entry name" value="KH_TYPE_2"/>
    <property type="match status" value="1"/>
</dbReference>
<dbReference type="CDD" id="cd04163">
    <property type="entry name" value="Era"/>
    <property type="match status" value="1"/>
</dbReference>
<keyword evidence="5 6" id="KW-0342">GTP-binding</keyword>
<dbReference type="InterPro" id="IPR005662">
    <property type="entry name" value="GTPase_Era-like"/>
</dbReference>
<feature type="binding site" evidence="6">
    <location>
        <begin position="63"/>
        <end position="67"/>
    </location>
    <ligand>
        <name>GTP</name>
        <dbReference type="ChEBI" id="CHEBI:37565"/>
    </ligand>
</feature>
<dbReference type="PRINTS" id="PR00326">
    <property type="entry name" value="GTP1OBG"/>
</dbReference>
<dbReference type="InterPro" id="IPR005225">
    <property type="entry name" value="Small_GTP-bd"/>
</dbReference>
<dbReference type="SUPFAM" id="SSF52540">
    <property type="entry name" value="P-loop containing nucleoside triphosphate hydrolases"/>
    <property type="match status" value="1"/>
</dbReference>